<keyword evidence="5" id="KW-0547">Nucleotide-binding</keyword>
<evidence type="ECO:0000256" key="4">
    <source>
        <dbReference type="ARBA" id="ARBA00022679"/>
    </source>
</evidence>
<dbReference type="SMART" id="SM00387">
    <property type="entry name" value="HATPase_c"/>
    <property type="match status" value="1"/>
</dbReference>
<dbReference type="NCBIfam" id="TIGR00229">
    <property type="entry name" value="sensory_box"/>
    <property type="match status" value="1"/>
</dbReference>
<dbReference type="SUPFAM" id="SSF55785">
    <property type="entry name" value="PYP-like sensor domain (PAS domain)"/>
    <property type="match status" value="2"/>
</dbReference>
<dbReference type="InterPro" id="IPR011006">
    <property type="entry name" value="CheY-like_superfamily"/>
</dbReference>
<evidence type="ECO:0000256" key="5">
    <source>
        <dbReference type="ARBA" id="ARBA00022741"/>
    </source>
</evidence>
<dbReference type="InterPro" id="IPR001789">
    <property type="entry name" value="Sig_transdc_resp-reg_receiver"/>
</dbReference>
<accession>A0A1W6LDX2</accession>
<organism evidence="9 10">
    <name type="scientific">Piscinibacter gummiphilus</name>
    <dbReference type="NCBI Taxonomy" id="946333"/>
    <lineage>
        <taxon>Bacteria</taxon>
        <taxon>Pseudomonadati</taxon>
        <taxon>Pseudomonadota</taxon>
        <taxon>Betaproteobacteria</taxon>
        <taxon>Burkholderiales</taxon>
        <taxon>Sphaerotilaceae</taxon>
        <taxon>Piscinibacter</taxon>
    </lineage>
</organism>
<dbReference type="InterPro" id="IPR003594">
    <property type="entry name" value="HATPase_dom"/>
</dbReference>
<sequence length="649" mass="71137">MSEAGRVLSWSKAPWHASLAPTLPLDPRLMSQLLQHIATRVAVVDRDLRYVWANAQALAFMELPEEEVIGHHLSEVLDPALYESFVPLFERLFAGESLHLEGWVDYERQGRRYREQDLVPYVDEEGEVVLVVVCGLDHTEARIGELQLAEKQRQLKASEALKAAVFDNALAALVSTDHTGSIVEFNPAAETMFGWRRADVIGRKVGELLIPERHRRTYWNEIPGMLGRRVELEARRADGREFPIEMVMWRTEADGTVFFTASFADLSERYAAARQIEQQREALRQGEKLTMMGSLLAGVAHELNNPLAVAMGRALLLQERAADRPDLVQEARRIHDATDRCARIVRTFLNMARSRPADRQPVDLNQVVRGAAEMLGYAYRSSGVDLALALDPALPEFSGDPDQLCQVVLNLLVNAQHAVSMAPAPRVVRVSTASDGPTVRLQVDDSGPGVPPDVAARLFEPFFTTKAEGVGTGLGLSVSRSVAREHGGDLVLGDPSALGGASFRLTLAAPEQVIAAQPEPPEAAGDEPACTRVLVVDDESEIGSMVRDMLESGGHEVATAESGAVALALLDHARFDAVLCDLRMPDMDGRALWREIARRHPHLARRVLFTTGDTLSAEAHETLMVSGCASLDKPFTKAELLRRVAGIVG</sequence>
<dbReference type="Proteomes" id="UP000193427">
    <property type="component" value="Chromosome"/>
</dbReference>
<proteinExistence type="predicted"/>
<evidence type="ECO:0000256" key="7">
    <source>
        <dbReference type="ARBA" id="ARBA00022840"/>
    </source>
</evidence>
<protein>
    <recommendedName>
        <fullName evidence="2">histidine kinase</fullName>
        <ecNumber evidence="2">2.7.13.3</ecNumber>
    </recommendedName>
</protein>
<dbReference type="PRINTS" id="PR00344">
    <property type="entry name" value="BCTRLSENSOR"/>
</dbReference>
<dbReference type="PANTHER" id="PTHR43065">
    <property type="entry name" value="SENSOR HISTIDINE KINASE"/>
    <property type="match status" value="1"/>
</dbReference>
<dbReference type="PROSITE" id="PS50109">
    <property type="entry name" value="HIS_KIN"/>
    <property type="match status" value="1"/>
</dbReference>
<dbReference type="EC" id="2.7.13.3" evidence="2"/>
<dbReference type="InterPro" id="IPR005467">
    <property type="entry name" value="His_kinase_dom"/>
</dbReference>
<dbReference type="SMART" id="SM00448">
    <property type="entry name" value="REC"/>
    <property type="match status" value="1"/>
</dbReference>
<dbReference type="CDD" id="cd00082">
    <property type="entry name" value="HisKA"/>
    <property type="match status" value="1"/>
</dbReference>
<evidence type="ECO:0000256" key="1">
    <source>
        <dbReference type="ARBA" id="ARBA00000085"/>
    </source>
</evidence>
<dbReference type="GO" id="GO:0000155">
    <property type="term" value="F:phosphorelay sensor kinase activity"/>
    <property type="evidence" value="ECO:0007669"/>
    <property type="project" value="InterPro"/>
</dbReference>
<dbReference type="PROSITE" id="PS50113">
    <property type="entry name" value="PAC"/>
    <property type="match status" value="1"/>
</dbReference>
<dbReference type="EMBL" id="CP015118">
    <property type="protein sequence ID" value="ARN22429.1"/>
    <property type="molecule type" value="Genomic_DNA"/>
</dbReference>
<dbReference type="Gene3D" id="3.30.565.10">
    <property type="entry name" value="Histidine kinase-like ATPase, C-terminal domain"/>
    <property type="match status" value="1"/>
</dbReference>
<dbReference type="GO" id="GO:0005524">
    <property type="term" value="F:ATP binding"/>
    <property type="evidence" value="ECO:0007669"/>
    <property type="project" value="UniProtKB-KW"/>
</dbReference>
<dbReference type="InterPro" id="IPR035965">
    <property type="entry name" value="PAS-like_dom_sf"/>
</dbReference>
<dbReference type="PANTHER" id="PTHR43065:SF46">
    <property type="entry name" value="C4-DICARBOXYLATE TRANSPORT SENSOR PROTEIN DCTB"/>
    <property type="match status" value="1"/>
</dbReference>
<dbReference type="Pfam" id="PF02518">
    <property type="entry name" value="HATPase_c"/>
    <property type="match status" value="1"/>
</dbReference>
<dbReference type="Pfam" id="PF00512">
    <property type="entry name" value="HisKA"/>
    <property type="match status" value="1"/>
</dbReference>
<evidence type="ECO:0000256" key="2">
    <source>
        <dbReference type="ARBA" id="ARBA00012438"/>
    </source>
</evidence>
<dbReference type="InterPro" id="IPR013656">
    <property type="entry name" value="PAS_4"/>
</dbReference>
<evidence type="ECO:0000313" key="10">
    <source>
        <dbReference type="Proteomes" id="UP000193427"/>
    </source>
</evidence>
<dbReference type="SMART" id="SM00091">
    <property type="entry name" value="PAS"/>
    <property type="match status" value="2"/>
</dbReference>
<comment type="catalytic activity">
    <reaction evidence="1">
        <text>ATP + protein L-histidine = ADP + protein N-phospho-L-histidine.</text>
        <dbReference type="EC" id="2.7.13.3"/>
    </reaction>
</comment>
<keyword evidence="4" id="KW-0808">Transferase</keyword>
<dbReference type="InterPro" id="IPR036890">
    <property type="entry name" value="HATPase_C_sf"/>
</dbReference>
<gene>
    <name evidence="9" type="ORF">A4W93_22370</name>
</gene>
<dbReference type="KEGG" id="rgu:A4W93_22370"/>
<dbReference type="PROSITE" id="PS50110">
    <property type="entry name" value="RESPONSE_REGULATORY"/>
    <property type="match status" value="1"/>
</dbReference>
<dbReference type="Gene3D" id="1.10.287.130">
    <property type="match status" value="1"/>
</dbReference>
<keyword evidence="10" id="KW-1185">Reference proteome</keyword>
<name>A0A1W6LDX2_9BURK</name>
<dbReference type="SMART" id="SM00388">
    <property type="entry name" value="HisKA"/>
    <property type="match status" value="1"/>
</dbReference>
<dbReference type="Pfam" id="PF00072">
    <property type="entry name" value="Response_reg"/>
    <property type="match status" value="1"/>
</dbReference>
<dbReference type="CDD" id="cd00156">
    <property type="entry name" value="REC"/>
    <property type="match status" value="1"/>
</dbReference>
<dbReference type="SUPFAM" id="SSF47384">
    <property type="entry name" value="Homodimeric domain of signal transducing histidine kinase"/>
    <property type="match status" value="1"/>
</dbReference>
<keyword evidence="7" id="KW-0067">ATP-binding</keyword>
<dbReference type="STRING" id="946333.A4W93_22370"/>
<dbReference type="InterPro" id="IPR003661">
    <property type="entry name" value="HisK_dim/P_dom"/>
</dbReference>
<evidence type="ECO:0000256" key="8">
    <source>
        <dbReference type="ARBA" id="ARBA00023012"/>
    </source>
</evidence>
<dbReference type="CDD" id="cd00130">
    <property type="entry name" value="PAS"/>
    <property type="match status" value="2"/>
</dbReference>
<dbReference type="AlphaFoldDB" id="A0A1W6LDX2"/>
<evidence type="ECO:0000256" key="3">
    <source>
        <dbReference type="ARBA" id="ARBA00022553"/>
    </source>
</evidence>
<dbReference type="RefSeq" id="WP_169726577.1">
    <property type="nucleotide sequence ID" value="NZ_BSPR01000020.1"/>
</dbReference>
<dbReference type="InterPro" id="IPR036097">
    <property type="entry name" value="HisK_dim/P_sf"/>
</dbReference>
<reference evidence="9 10" key="1">
    <citation type="submission" date="2016-04" db="EMBL/GenBank/DDBJ databases">
        <title>Complete genome sequence of natural rubber-degrading, novel Gram-negative bacterium, Rhizobacter gummiphilus strain NS21.</title>
        <authorList>
            <person name="Tabata M."/>
            <person name="Kasai D."/>
            <person name="Fukuda M."/>
        </authorList>
    </citation>
    <scope>NUCLEOTIDE SEQUENCE [LARGE SCALE GENOMIC DNA]</scope>
    <source>
        <strain evidence="9 10">NS21</strain>
    </source>
</reference>
<dbReference type="InterPro" id="IPR004358">
    <property type="entry name" value="Sig_transdc_His_kin-like_C"/>
</dbReference>
<dbReference type="Gene3D" id="3.40.50.2300">
    <property type="match status" value="1"/>
</dbReference>
<dbReference type="Pfam" id="PF08448">
    <property type="entry name" value="PAS_4"/>
    <property type="match status" value="1"/>
</dbReference>
<keyword evidence="3" id="KW-0597">Phosphoprotein</keyword>
<evidence type="ECO:0000313" key="9">
    <source>
        <dbReference type="EMBL" id="ARN22429.1"/>
    </source>
</evidence>
<dbReference type="SUPFAM" id="SSF55874">
    <property type="entry name" value="ATPase domain of HSP90 chaperone/DNA topoisomerase II/histidine kinase"/>
    <property type="match status" value="1"/>
</dbReference>
<evidence type="ECO:0000256" key="6">
    <source>
        <dbReference type="ARBA" id="ARBA00022777"/>
    </source>
</evidence>
<dbReference type="InterPro" id="IPR000700">
    <property type="entry name" value="PAS-assoc_C"/>
</dbReference>
<dbReference type="Gene3D" id="3.30.450.20">
    <property type="entry name" value="PAS domain"/>
    <property type="match status" value="2"/>
</dbReference>
<dbReference type="PROSITE" id="PS50112">
    <property type="entry name" value="PAS"/>
    <property type="match status" value="2"/>
</dbReference>
<dbReference type="InterPro" id="IPR000014">
    <property type="entry name" value="PAS"/>
</dbReference>
<dbReference type="Pfam" id="PF13426">
    <property type="entry name" value="PAS_9"/>
    <property type="match status" value="1"/>
</dbReference>
<keyword evidence="8" id="KW-0902">Two-component regulatory system</keyword>
<dbReference type="SUPFAM" id="SSF52172">
    <property type="entry name" value="CheY-like"/>
    <property type="match status" value="1"/>
</dbReference>
<keyword evidence="6" id="KW-0418">Kinase</keyword>